<dbReference type="AlphaFoldDB" id="A0A3B0VPD5"/>
<accession>A0A3B0VPD5</accession>
<gene>
    <name evidence="1" type="ORF">MNBD_CHLOROFLEXI01-1591</name>
</gene>
<sequence>MSVQEIEAAIIQLPINKLIELSTWFEEYQARVWDKQIEDDLATGRLDAILAEVDAEYEAGLAQLL</sequence>
<organism evidence="1">
    <name type="scientific">hydrothermal vent metagenome</name>
    <dbReference type="NCBI Taxonomy" id="652676"/>
    <lineage>
        <taxon>unclassified sequences</taxon>
        <taxon>metagenomes</taxon>
        <taxon>ecological metagenomes</taxon>
    </lineage>
</organism>
<proteinExistence type="predicted"/>
<name>A0A3B0VPD5_9ZZZZ</name>
<reference evidence="1" key="1">
    <citation type="submission" date="2018-06" db="EMBL/GenBank/DDBJ databases">
        <authorList>
            <person name="Zhirakovskaya E."/>
        </authorList>
    </citation>
    <scope>NUCLEOTIDE SEQUENCE</scope>
</reference>
<protein>
    <submittedName>
        <fullName evidence="1">Uncharacterized protein</fullName>
    </submittedName>
</protein>
<evidence type="ECO:0000313" key="1">
    <source>
        <dbReference type="EMBL" id="VAW40237.1"/>
    </source>
</evidence>
<dbReference type="EMBL" id="UOEU01000784">
    <property type="protein sequence ID" value="VAW40237.1"/>
    <property type="molecule type" value="Genomic_DNA"/>
</dbReference>